<feature type="domain" description="C2H2-type" evidence="2">
    <location>
        <begin position="187"/>
        <end position="211"/>
    </location>
</feature>
<dbReference type="InterPro" id="IPR046496">
    <property type="entry name" value="DUF6589"/>
</dbReference>
<evidence type="ECO:0000313" key="3">
    <source>
        <dbReference type="EnsemblMetazoa" id="G7604.1:cds"/>
    </source>
</evidence>
<dbReference type="PROSITE" id="PS00028">
    <property type="entry name" value="ZINC_FINGER_C2H2_1"/>
    <property type="match status" value="1"/>
</dbReference>
<reference evidence="3" key="1">
    <citation type="submission" date="2022-08" db="UniProtKB">
        <authorList>
            <consortium name="EnsemblMetazoa"/>
        </authorList>
    </citation>
    <scope>IDENTIFICATION</scope>
    <source>
        <strain evidence="3">05x7-T-G4-1.051#20</strain>
    </source>
</reference>
<dbReference type="Proteomes" id="UP000005408">
    <property type="component" value="Unassembled WGS sequence"/>
</dbReference>
<sequence>MNFNGFNFSCFTPGKCALPANNCIDLMQSLRSIGIRVFLSVTEKGERDPNGWGIYQQFYTEKSSSDKGSLYHLRNLINRRNVTGPEDVTSNFRSHQQFVDDVTDAYIVGTFLDNMNMEALSSVPKDLPPFSLLSNEQIANWLLKQVDVVMDCLQLNNFSSLNFLHDEISKLDKDESVLNSMMSETGYACAVCGKTYSRAAWFKKHLQKKHAFVFSDSETCKLKVNPLHSFLQMSLLLRDTIDSYKMGDGDRIVRNAYFEWLYASSLHHTKYTVWLWRMIAYVDAVLSPAESAEYKWNMTVNLKGGIQNNIPNDNCVELQVGNIKRQLNTQGSNKSFQSAQNICMTTQVVEDIIENLRKTVRSVKTKRTRPDVDKTADIEKMVEYLRKYGCVKDIEWDNFSSSY</sequence>
<protein>
    <recommendedName>
        <fullName evidence="2">C2H2-type domain-containing protein</fullName>
    </recommendedName>
</protein>
<keyword evidence="1" id="KW-0479">Metal-binding</keyword>
<dbReference type="InterPro" id="IPR013087">
    <property type="entry name" value="Znf_C2H2_type"/>
</dbReference>
<name>A0A8W8NKI7_MAGGI</name>
<keyword evidence="1" id="KW-0862">Zinc</keyword>
<accession>A0A8W8NKI7</accession>
<dbReference type="AlphaFoldDB" id="A0A8W8NKI7"/>
<proteinExistence type="predicted"/>
<dbReference type="Pfam" id="PF20231">
    <property type="entry name" value="DUF6589"/>
    <property type="match status" value="1"/>
</dbReference>
<evidence type="ECO:0000313" key="4">
    <source>
        <dbReference type="Proteomes" id="UP000005408"/>
    </source>
</evidence>
<dbReference type="EnsemblMetazoa" id="G7604.1">
    <property type="protein sequence ID" value="G7604.1:cds"/>
    <property type="gene ID" value="G7604"/>
</dbReference>
<organism evidence="3 4">
    <name type="scientific">Magallana gigas</name>
    <name type="common">Pacific oyster</name>
    <name type="synonym">Crassostrea gigas</name>
    <dbReference type="NCBI Taxonomy" id="29159"/>
    <lineage>
        <taxon>Eukaryota</taxon>
        <taxon>Metazoa</taxon>
        <taxon>Spiralia</taxon>
        <taxon>Lophotrochozoa</taxon>
        <taxon>Mollusca</taxon>
        <taxon>Bivalvia</taxon>
        <taxon>Autobranchia</taxon>
        <taxon>Pteriomorphia</taxon>
        <taxon>Ostreida</taxon>
        <taxon>Ostreoidea</taxon>
        <taxon>Ostreidae</taxon>
        <taxon>Magallana</taxon>
    </lineage>
</organism>
<dbReference type="GO" id="GO:0008270">
    <property type="term" value="F:zinc ion binding"/>
    <property type="evidence" value="ECO:0007669"/>
    <property type="project" value="UniProtKB-KW"/>
</dbReference>
<dbReference type="PROSITE" id="PS50157">
    <property type="entry name" value="ZINC_FINGER_C2H2_2"/>
    <property type="match status" value="1"/>
</dbReference>
<keyword evidence="4" id="KW-1185">Reference proteome</keyword>
<evidence type="ECO:0000256" key="1">
    <source>
        <dbReference type="PROSITE-ProRule" id="PRU00042"/>
    </source>
</evidence>
<evidence type="ECO:0000259" key="2">
    <source>
        <dbReference type="PROSITE" id="PS50157"/>
    </source>
</evidence>
<keyword evidence="1" id="KW-0863">Zinc-finger</keyword>